<accession>A0A0M8P7B2</accession>
<dbReference type="GO" id="GO:0010772">
    <property type="term" value="P:meiotic DNA recombinase assembly involved in reciprocal meiotic recombination"/>
    <property type="evidence" value="ECO:0007669"/>
    <property type="project" value="TreeGrafter"/>
</dbReference>
<comment type="caution">
    <text evidence="5">The sequence shown here is derived from an EMBL/GenBank/DDBJ whole genome shotgun (WGS) entry which is preliminary data.</text>
</comment>
<protein>
    <recommendedName>
        <fullName evidence="7">DNA repair protein Swi5/Sae3</fullName>
    </recommendedName>
</protein>
<dbReference type="InterPro" id="IPR010760">
    <property type="entry name" value="DNA-repair_Swi5"/>
</dbReference>
<evidence type="ECO:0000256" key="4">
    <source>
        <dbReference type="SAM" id="Coils"/>
    </source>
</evidence>
<keyword evidence="6" id="KW-1185">Reference proteome</keyword>
<dbReference type="OrthoDB" id="255837at2759"/>
<dbReference type="PANTHER" id="PTHR28529:SF2">
    <property type="entry name" value="DNA REPAIR PROTEIN SWI5 HOMOLOG"/>
    <property type="match status" value="1"/>
</dbReference>
<dbReference type="GO" id="GO:0032798">
    <property type="term" value="C:Swi5-Sfr1 complex"/>
    <property type="evidence" value="ECO:0007669"/>
    <property type="project" value="TreeGrafter"/>
</dbReference>
<evidence type="ECO:0000256" key="3">
    <source>
        <dbReference type="ARBA" id="ARBA00023204"/>
    </source>
</evidence>
<evidence type="ECO:0000313" key="5">
    <source>
        <dbReference type="EMBL" id="KOS41880.1"/>
    </source>
</evidence>
<dbReference type="Gene3D" id="1.20.5.170">
    <property type="match status" value="1"/>
</dbReference>
<sequence>MDSTKETKPYRDQQRIATLRSSIASLEAKHARLEADLASVTTQLKDNPNTTCERYTQLLHEYNDIKDVGQGLMGLLADARGVRQIEVEKEFGVSEED</sequence>
<dbReference type="AlphaFoldDB" id="A0A0M8P7B2"/>
<evidence type="ECO:0000313" key="6">
    <source>
        <dbReference type="Proteomes" id="UP000037696"/>
    </source>
</evidence>
<dbReference type="Pfam" id="PF07061">
    <property type="entry name" value="Swi5"/>
    <property type="match status" value="1"/>
</dbReference>
<dbReference type="FunFam" id="1.20.5.170:FF:000056">
    <property type="entry name" value="DNA repair protein SWI5 homolog"/>
    <property type="match status" value="1"/>
</dbReference>
<dbReference type="GO" id="GO:0034974">
    <property type="term" value="C:Swi5-Swi2 complex"/>
    <property type="evidence" value="ECO:0007669"/>
    <property type="project" value="TreeGrafter"/>
</dbReference>
<feature type="coiled-coil region" evidence="4">
    <location>
        <begin position="16"/>
        <end position="43"/>
    </location>
</feature>
<dbReference type="GO" id="GO:0000709">
    <property type="term" value="P:meiotic joint molecule formation"/>
    <property type="evidence" value="ECO:0007669"/>
    <property type="project" value="TreeGrafter"/>
</dbReference>
<comment type="similarity">
    <text evidence="1">Belongs to the SWI5/SAE3 family.</text>
</comment>
<dbReference type="STRING" id="229535.A0A0M8P7B2"/>
<evidence type="ECO:0008006" key="7">
    <source>
        <dbReference type="Google" id="ProtNLM"/>
    </source>
</evidence>
<keyword evidence="4" id="KW-0175">Coiled coil</keyword>
<dbReference type="Proteomes" id="UP000037696">
    <property type="component" value="Unassembled WGS sequence"/>
</dbReference>
<reference evidence="5 6" key="1">
    <citation type="submission" date="2015-08" db="EMBL/GenBank/DDBJ databases">
        <title>Genome sequencing of Penicillium nordicum.</title>
        <authorList>
            <person name="Nguyen H.D."/>
            <person name="Seifert K.A."/>
        </authorList>
    </citation>
    <scope>NUCLEOTIDE SEQUENCE [LARGE SCALE GENOMIC DNA]</scope>
    <source>
        <strain evidence="5 6">DAOMC 185683</strain>
    </source>
</reference>
<evidence type="ECO:0000256" key="2">
    <source>
        <dbReference type="ARBA" id="ARBA00022763"/>
    </source>
</evidence>
<evidence type="ECO:0000256" key="1">
    <source>
        <dbReference type="ARBA" id="ARBA00008060"/>
    </source>
</evidence>
<proteinExistence type="inferred from homology"/>
<keyword evidence="2" id="KW-0227">DNA damage</keyword>
<keyword evidence="3" id="KW-0234">DNA repair</keyword>
<organism evidence="5 6">
    <name type="scientific">Penicillium nordicum</name>
    <dbReference type="NCBI Taxonomy" id="229535"/>
    <lineage>
        <taxon>Eukaryota</taxon>
        <taxon>Fungi</taxon>
        <taxon>Dikarya</taxon>
        <taxon>Ascomycota</taxon>
        <taxon>Pezizomycotina</taxon>
        <taxon>Eurotiomycetes</taxon>
        <taxon>Eurotiomycetidae</taxon>
        <taxon>Eurotiales</taxon>
        <taxon>Aspergillaceae</taxon>
        <taxon>Penicillium</taxon>
    </lineage>
</organism>
<dbReference type="EMBL" id="LHQQ01000120">
    <property type="protein sequence ID" value="KOS41880.1"/>
    <property type="molecule type" value="Genomic_DNA"/>
</dbReference>
<dbReference type="PANTHER" id="PTHR28529">
    <property type="entry name" value="DNA REPAIR PROTEIN SWI5 HOMOLOG"/>
    <property type="match status" value="1"/>
</dbReference>
<name>A0A0M8P7B2_9EURO</name>
<gene>
    <name evidence="5" type="ORF">ACN38_g7271</name>
</gene>